<accession>A0A8B6E7R9</accession>
<dbReference type="AlphaFoldDB" id="A0A8B6E7R9"/>
<dbReference type="OrthoDB" id="6199563at2759"/>
<comment type="caution">
    <text evidence="2">The sequence shown here is derived from an EMBL/GenBank/DDBJ whole genome shotgun (WGS) entry which is preliminary data.</text>
</comment>
<dbReference type="EMBL" id="UYJE01004637">
    <property type="protein sequence ID" value="VDI29910.1"/>
    <property type="molecule type" value="Genomic_DNA"/>
</dbReference>
<evidence type="ECO:0000313" key="2">
    <source>
        <dbReference type="EMBL" id="VDI29910.1"/>
    </source>
</evidence>
<reference evidence="2" key="1">
    <citation type="submission" date="2018-11" db="EMBL/GenBank/DDBJ databases">
        <authorList>
            <person name="Alioto T."/>
            <person name="Alioto T."/>
        </authorList>
    </citation>
    <scope>NUCLEOTIDE SEQUENCE</scope>
</reference>
<organism evidence="2 3">
    <name type="scientific">Mytilus galloprovincialis</name>
    <name type="common">Mediterranean mussel</name>
    <dbReference type="NCBI Taxonomy" id="29158"/>
    <lineage>
        <taxon>Eukaryota</taxon>
        <taxon>Metazoa</taxon>
        <taxon>Spiralia</taxon>
        <taxon>Lophotrochozoa</taxon>
        <taxon>Mollusca</taxon>
        <taxon>Bivalvia</taxon>
        <taxon>Autobranchia</taxon>
        <taxon>Pteriomorphia</taxon>
        <taxon>Mytilida</taxon>
        <taxon>Mytiloidea</taxon>
        <taxon>Mytilidae</taxon>
        <taxon>Mytilinae</taxon>
        <taxon>Mytilus</taxon>
    </lineage>
</organism>
<feature type="compositionally biased region" description="Polar residues" evidence="1">
    <location>
        <begin position="60"/>
        <end position="79"/>
    </location>
</feature>
<proteinExistence type="predicted"/>
<feature type="region of interest" description="Disordered" evidence="1">
    <location>
        <begin position="1"/>
        <end position="20"/>
    </location>
</feature>
<dbReference type="Proteomes" id="UP000596742">
    <property type="component" value="Unassembled WGS sequence"/>
</dbReference>
<feature type="region of interest" description="Disordered" evidence="1">
    <location>
        <begin position="36"/>
        <end position="79"/>
    </location>
</feature>
<evidence type="ECO:0000313" key="3">
    <source>
        <dbReference type="Proteomes" id="UP000596742"/>
    </source>
</evidence>
<gene>
    <name evidence="2" type="ORF">MGAL_10B011825</name>
</gene>
<feature type="compositionally biased region" description="Low complexity" evidence="1">
    <location>
        <begin position="44"/>
        <end position="59"/>
    </location>
</feature>
<evidence type="ECO:0000256" key="1">
    <source>
        <dbReference type="SAM" id="MobiDB-lite"/>
    </source>
</evidence>
<protein>
    <submittedName>
        <fullName evidence="2">Uncharacterized protein</fullName>
    </submittedName>
</protein>
<name>A0A8B6E7R9_MYTGA</name>
<sequence>MRSAFLTASSGEQFQEPTSETGFELYETNLIHASTNLEHNEQFSETTTETGLELSENTEYTLSQTSEGSVWTPSASQEDVNSRKRKALDSFLLTCGASPVKKTLTAKMESLF</sequence>
<keyword evidence="3" id="KW-1185">Reference proteome</keyword>